<dbReference type="AlphaFoldDB" id="A0A0A8Z6D6"/>
<accession>A0A0A8Z6D6</accession>
<dbReference type="EMBL" id="GBRH01267483">
    <property type="protein sequence ID" value="JAD30412.1"/>
    <property type="molecule type" value="Transcribed_RNA"/>
</dbReference>
<reference evidence="1" key="2">
    <citation type="journal article" date="2015" name="Data Brief">
        <title>Shoot transcriptome of the giant reed, Arundo donax.</title>
        <authorList>
            <person name="Barrero R.A."/>
            <person name="Guerrero F.D."/>
            <person name="Moolhuijzen P."/>
            <person name="Goolsby J.A."/>
            <person name="Tidwell J."/>
            <person name="Bellgard S.E."/>
            <person name="Bellgard M.I."/>
        </authorList>
    </citation>
    <scope>NUCLEOTIDE SEQUENCE</scope>
    <source>
        <tissue evidence="1">Shoot tissue taken approximately 20 cm above the soil surface</tissue>
    </source>
</reference>
<sequence>MVLFYHLDMVQLVQHLTLQFFSIY</sequence>
<protein>
    <submittedName>
        <fullName evidence="1">Uncharacterized protein</fullName>
    </submittedName>
</protein>
<organism evidence="1">
    <name type="scientific">Arundo donax</name>
    <name type="common">Giant reed</name>
    <name type="synonym">Donax arundinaceus</name>
    <dbReference type="NCBI Taxonomy" id="35708"/>
    <lineage>
        <taxon>Eukaryota</taxon>
        <taxon>Viridiplantae</taxon>
        <taxon>Streptophyta</taxon>
        <taxon>Embryophyta</taxon>
        <taxon>Tracheophyta</taxon>
        <taxon>Spermatophyta</taxon>
        <taxon>Magnoliopsida</taxon>
        <taxon>Liliopsida</taxon>
        <taxon>Poales</taxon>
        <taxon>Poaceae</taxon>
        <taxon>PACMAD clade</taxon>
        <taxon>Arundinoideae</taxon>
        <taxon>Arundineae</taxon>
        <taxon>Arundo</taxon>
    </lineage>
</organism>
<proteinExistence type="predicted"/>
<evidence type="ECO:0000313" key="1">
    <source>
        <dbReference type="EMBL" id="JAD30412.1"/>
    </source>
</evidence>
<reference evidence="1" key="1">
    <citation type="submission" date="2014-09" db="EMBL/GenBank/DDBJ databases">
        <authorList>
            <person name="Magalhaes I.L.F."/>
            <person name="Oliveira U."/>
            <person name="Santos F.R."/>
            <person name="Vidigal T.H.D.A."/>
            <person name="Brescovit A.D."/>
            <person name="Santos A.J."/>
        </authorList>
    </citation>
    <scope>NUCLEOTIDE SEQUENCE</scope>
    <source>
        <tissue evidence="1">Shoot tissue taken approximately 20 cm above the soil surface</tissue>
    </source>
</reference>
<name>A0A0A8Z6D6_ARUDO</name>